<name>A0A9X5GVA4_9FIRM</name>
<keyword evidence="2" id="KW-1185">Reference proteome</keyword>
<dbReference type="Proteomes" id="UP001154420">
    <property type="component" value="Unassembled WGS sequence"/>
</dbReference>
<dbReference type="EMBL" id="QZDT01000168">
    <property type="protein sequence ID" value="NBJ95695.1"/>
    <property type="molecule type" value="Genomic_DNA"/>
</dbReference>
<reference evidence="1" key="1">
    <citation type="submission" date="2018-09" db="EMBL/GenBank/DDBJ databases">
        <title>Murine metabolic-syndrome-specific gut microbial biobank.</title>
        <authorList>
            <person name="Liu C."/>
        </authorList>
    </citation>
    <scope>NUCLEOTIDE SEQUENCE</scope>
    <source>
        <strain evidence="1">D42-62</strain>
    </source>
</reference>
<gene>
    <name evidence="1" type="ORF">D5281_25170</name>
</gene>
<proteinExistence type="predicted"/>
<comment type="caution">
    <text evidence="1">The sequence shown here is derived from an EMBL/GenBank/DDBJ whole genome shotgun (WGS) entry which is preliminary data.</text>
</comment>
<protein>
    <submittedName>
        <fullName evidence="1">Uncharacterized protein</fullName>
    </submittedName>
</protein>
<evidence type="ECO:0000313" key="2">
    <source>
        <dbReference type="Proteomes" id="UP001154420"/>
    </source>
</evidence>
<dbReference type="AlphaFoldDB" id="A0A9X5GVA4"/>
<accession>A0A9X5GVA4</accession>
<organism evidence="1 2">
    <name type="scientific">Parablautia muri</name>
    <dbReference type="NCBI Taxonomy" id="2320879"/>
    <lineage>
        <taxon>Bacteria</taxon>
        <taxon>Bacillati</taxon>
        <taxon>Bacillota</taxon>
        <taxon>Clostridia</taxon>
        <taxon>Lachnospirales</taxon>
        <taxon>Lachnospiraceae</taxon>
        <taxon>Parablautia</taxon>
    </lineage>
</organism>
<evidence type="ECO:0000313" key="1">
    <source>
        <dbReference type="EMBL" id="NBJ95695.1"/>
    </source>
</evidence>
<sequence>MLRKSYLFLSSFHFFESIPISLQSPYILCYNVLYEFVSLIFSLIRVHNTLWEDITQGKQ</sequence>